<comment type="caution">
    <text evidence="1">The sequence shown here is derived from an EMBL/GenBank/DDBJ whole genome shotgun (WGS) entry which is preliminary data.</text>
</comment>
<sequence>MQVRPSIRLRQFLLRPPNGSFYRLEYRGIGVPIHQLASAAANLKDNNAAVLIKNTATKHPRQPTDSKTIELNDDPNAATIEITAIEIPISNDRGRAL</sequence>
<accession>A0ABS9QE71</accession>
<proteinExistence type="predicted"/>
<evidence type="ECO:0000313" key="2">
    <source>
        <dbReference type="Proteomes" id="UP001201701"/>
    </source>
</evidence>
<dbReference type="Proteomes" id="UP001201701">
    <property type="component" value="Unassembled WGS sequence"/>
</dbReference>
<name>A0ABS9QE71_9HYPH</name>
<reference evidence="1 2" key="1">
    <citation type="submission" date="2022-02" db="EMBL/GenBank/DDBJ databases">
        <title>Draft genome sequence of Mezorhizobium retamae strain IRAMC:0171 isolated from Retama raetam nodules.</title>
        <authorList>
            <person name="Bengaied R."/>
            <person name="Sbissi I."/>
            <person name="Huber K."/>
            <person name="Ghodbane F."/>
            <person name="Nouioui I."/>
            <person name="Tarhouni M."/>
            <person name="Gtari M."/>
        </authorList>
    </citation>
    <scope>NUCLEOTIDE SEQUENCE [LARGE SCALE GENOMIC DNA]</scope>
    <source>
        <strain evidence="1 2">IRAMC:0171</strain>
    </source>
</reference>
<dbReference type="EMBL" id="JAKREW010000009">
    <property type="protein sequence ID" value="MCG7505665.1"/>
    <property type="molecule type" value="Genomic_DNA"/>
</dbReference>
<organism evidence="1 2">
    <name type="scientific">Mesorhizobium retamae</name>
    <dbReference type="NCBI Taxonomy" id="2912854"/>
    <lineage>
        <taxon>Bacteria</taxon>
        <taxon>Pseudomonadati</taxon>
        <taxon>Pseudomonadota</taxon>
        <taxon>Alphaproteobacteria</taxon>
        <taxon>Hyphomicrobiales</taxon>
        <taxon>Phyllobacteriaceae</taxon>
        <taxon>Mesorhizobium</taxon>
    </lineage>
</organism>
<protein>
    <submittedName>
        <fullName evidence="1">Uncharacterized protein</fullName>
    </submittedName>
</protein>
<gene>
    <name evidence="1" type="ORF">L4923_11650</name>
</gene>
<keyword evidence="2" id="KW-1185">Reference proteome</keyword>
<evidence type="ECO:0000313" key="1">
    <source>
        <dbReference type="EMBL" id="MCG7505665.1"/>
    </source>
</evidence>